<keyword evidence="2" id="KW-0808">Transferase</keyword>
<keyword evidence="3" id="KW-1185">Reference proteome</keyword>
<reference evidence="2 3" key="1">
    <citation type="submission" date="2018-05" db="EMBL/GenBank/DDBJ databases">
        <title>Streptomyces venezuelae.</title>
        <authorList>
            <person name="Kim W."/>
            <person name="Lee N."/>
            <person name="Cho B.-K."/>
        </authorList>
    </citation>
    <scope>NUCLEOTIDE SEQUENCE [LARGE SCALE GENOMIC DNA]</scope>
    <source>
        <strain evidence="2 3">ATCC 14583</strain>
    </source>
</reference>
<dbReference type="RefSeq" id="WP_150174907.1">
    <property type="nucleotide sequence ID" value="NZ_CP029193.1"/>
</dbReference>
<dbReference type="Gene3D" id="3.40.630.30">
    <property type="match status" value="1"/>
</dbReference>
<gene>
    <name evidence="2" type="ORF">DEJ47_33815</name>
</gene>
<dbReference type="EMBL" id="CP029193">
    <property type="protein sequence ID" value="QES30739.1"/>
    <property type="molecule type" value="Genomic_DNA"/>
</dbReference>
<organism evidence="2 3">
    <name type="scientific">Streptomyces venezuelae</name>
    <dbReference type="NCBI Taxonomy" id="54571"/>
    <lineage>
        <taxon>Bacteria</taxon>
        <taxon>Bacillati</taxon>
        <taxon>Actinomycetota</taxon>
        <taxon>Actinomycetes</taxon>
        <taxon>Kitasatosporales</taxon>
        <taxon>Streptomycetaceae</taxon>
        <taxon>Streptomyces</taxon>
    </lineage>
</organism>
<dbReference type="AlphaFoldDB" id="A0A5P2BQU0"/>
<dbReference type="OrthoDB" id="4966223at2"/>
<protein>
    <submittedName>
        <fullName evidence="2">GNAT family N-acetyltransferase</fullName>
    </submittedName>
</protein>
<dbReference type="InterPro" id="IPR016181">
    <property type="entry name" value="Acyl_CoA_acyltransferase"/>
</dbReference>
<dbReference type="Pfam" id="PF00583">
    <property type="entry name" value="Acetyltransf_1"/>
    <property type="match status" value="1"/>
</dbReference>
<feature type="domain" description="N-acetyltransferase" evidence="1">
    <location>
        <begin position="74"/>
        <end position="214"/>
    </location>
</feature>
<evidence type="ECO:0000313" key="2">
    <source>
        <dbReference type="EMBL" id="QES30739.1"/>
    </source>
</evidence>
<accession>A0A5P2BQU0</accession>
<proteinExistence type="predicted"/>
<dbReference type="Proteomes" id="UP000323046">
    <property type="component" value="Chromosome"/>
</dbReference>
<dbReference type="SUPFAM" id="SSF55729">
    <property type="entry name" value="Acyl-CoA N-acyltransferases (Nat)"/>
    <property type="match status" value="1"/>
</dbReference>
<dbReference type="GO" id="GO:0016747">
    <property type="term" value="F:acyltransferase activity, transferring groups other than amino-acyl groups"/>
    <property type="evidence" value="ECO:0007669"/>
    <property type="project" value="InterPro"/>
</dbReference>
<evidence type="ECO:0000259" key="1">
    <source>
        <dbReference type="PROSITE" id="PS51186"/>
    </source>
</evidence>
<dbReference type="PROSITE" id="PS51186">
    <property type="entry name" value="GNAT"/>
    <property type="match status" value="1"/>
</dbReference>
<sequence>MDTAMVRDWVEGWVVSRGAAPAVEEPWGYAIDVGLPHHVTRHVLPDTDETVIRRLVEKTTAPGTWLKVFAAPEVIAPWLTPEWAFDDPCFLMSTTLRTAATDLPTGYRLRTWSRGGVTRALVLAADGSFAAHGRAAGPDGAETVVFDQIETSPAHRRKGLGRTVMTALANAMSETGARSGVLGATVAGRGLYESLGWSVEAPLTGVVLTSPDAA</sequence>
<dbReference type="InterPro" id="IPR000182">
    <property type="entry name" value="GNAT_dom"/>
</dbReference>
<evidence type="ECO:0000313" key="3">
    <source>
        <dbReference type="Proteomes" id="UP000323046"/>
    </source>
</evidence>
<name>A0A5P2BQU0_STRVZ</name>